<evidence type="ECO:0000256" key="4">
    <source>
        <dbReference type="ARBA" id="ARBA00022801"/>
    </source>
</evidence>
<evidence type="ECO:0000256" key="3">
    <source>
        <dbReference type="ARBA" id="ARBA00022692"/>
    </source>
</evidence>
<evidence type="ECO:0000256" key="2">
    <source>
        <dbReference type="ARBA" id="ARBA00009045"/>
    </source>
</evidence>
<name>A0A401LD53_9FIRM</name>
<dbReference type="InterPro" id="IPR022764">
    <property type="entry name" value="Peptidase_S54_rhomboid_dom"/>
</dbReference>
<dbReference type="InterPro" id="IPR035952">
    <property type="entry name" value="Rhomboid-like_sf"/>
</dbReference>
<evidence type="ECO:0000313" key="10">
    <source>
        <dbReference type="Proteomes" id="UP000287361"/>
    </source>
</evidence>
<evidence type="ECO:0000259" key="8">
    <source>
        <dbReference type="Pfam" id="PF01694"/>
    </source>
</evidence>
<dbReference type="GO" id="GO:0006508">
    <property type="term" value="P:proteolysis"/>
    <property type="evidence" value="ECO:0007669"/>
    <property type="project" value="UniProtKB-KW"/>
</dbReference>
<dbReference type="Proteomes" id="UP000287361">
    <property type="component" value="Unassembled WGS sequence"/>
</dbReference>
<feature type="transmembrane region" description="Helical" evidence="7">
    <location>
        <begin position="293"/>
        <end position="310"/>
    </location>
</feature>
<evidence type="ECO:0000256" key="6">
    <source>
        <dbReference type="ARBA" id="ARBA00023136"/>
    </source>
</evidence>
<dbReference type="OrthoDB" id="9813074at2"/>
<keyword evidence="4" id="KW-0378">Hydrolase</keyword>
<reference evidence="9 10" key="1">
    <citation type="submission" date="2018-10" db="EMBL/GenBank/DDBJ databases">
        <title>Draft Genome Sequence of Anaerotignum sp. KCTC 15736.</title>
        <authorList>
            <person name="Choi S.H."/>
            <person name="Kim J.S."/>
            <person name="Kang S.W."/>
            <person name="Lee J.S."/>
            <person name="Park S.H."/>
        </authorList>
    </citation>
    <scope>NUCLEOTIDE SEQUENCE [LARGE SCALE GENOMIC DNA]</scope>
    <source>
        <strain evidence="9 10">KCTC 15736</strain>
    </source>
</reference>
<evidence type="ECO:0000256" key="5">
    <source>
        <dbReference type="ARBA" id="ARBA00022989"/>
    </source>
</evidence>
<comment type="similarity">
    <text evidence="2">Belongs to the peptidase S54 family.</text>
</comment>
<proteinExistence type="inferred from homology"/>
<dbReference type="EMBL" id="BHVZ01000001">
    <property type="protein sequence ID" value="GCB29315.1"/>
    <property type="molecule type" value="Genomic_DNA"/>
</dbReference>
<keyword evidence="9" id="KW-0645">Protease</keyword>
<dbReference type="AlphaFoldDB" id="A0A401LD53"/>
<feature type="transmembrane region" description="Helical" evidence="7">
    <location>
        <begin position="316"/>
        <end position="333"/>
    </location>
</feature>
<gene>
    <name evidence="9" type="ORF">KGMB03357_09760</name>
</gene>
<keyword evidence="3 7" id="KW-0812">Transmembrane</keyword>
<dbReference type="GO" id="GO:0004252">
    <property type="term" value="F:serine-type endopeptidase activity"/>
    <property type="evidence" value="ECO:0007669"/>
    <property type="project" value="InterPro"/>
</dbReference>
<sequence>MEFWNHLQMQLEHKGFCRVENKKNWYWQEENPVLYLICLLDGAEEGWREENMTFADFAGKMEGSVEEFHCTRVVALSVLVDNQEGTLPVDSVETAFQAYDNRLYRVFWHFSPETGRLSAAQGQPTQLLGVEKLLRAAAAGREPEVLVLRDTKEQKTPVATAVIFVICAALLAWCMLSGQREEILSAYGLSREGILAGEYYRFFTCMFLHAGLLHLASNSIYLYYFGVRAERLLGTGKFLVLYLVSGLCGGVFSVLFSGNAGVSIGASGAIYGLLGAMLLLTKKRGARYTGMNYSTMLLLAATAIGFGFLQEGVDNFAHIGGFLGGIAVFSLLLRKK</sequence>
<keyword evidence="5 7" id="KW-1133">Transmembrane helix</keyword>
<dbReference type="Gene3D" id="1.20.1540.10">
    <property type="entry name" value="Rhomboid-like"/>
    <property type="match status" value="1"/>
</dbReference>
<feature type="transmembrane region" description="Helical" evidence="7">
    <location>
        <begin position="238"/>
        <end position="256"/>
    </location>
</feature>
<dbReference type="SUPFAM" id="SSF144091">
    <property type="entry name" value="Rhomboid-like"/>
    <property type="match status" value="1"/>
</dbReference>
<comment type="subcellular location">
    <subcellularLocation>
        <location evidence="1">Membrane</location>
        <topology evidence="1">Multi-pass membrane protein</topology>
    </subcellularLocation>
</comment>
<keyword evidence="6 7" id="KW-0472">Membrane</keyword>
<organism evidence="9 10">
    <name type="scientific">Anaerotignum faecicola</name>
    <dbReference type="NCBI Taxonomy" id="2358141"/>
    <lineage>
        <taxon>Bacteria</taxon>
        <taxon>Bacillati</taxon>
        <taxon>Bacillota</taxon>
        <taxon>Clostridia</taxon>
        <taxon>Lachnospirales</taxon>
        <taxon>Anaerotignaceae</taxon>
        <taxon>Anaerotignum</taxon>
    </lineage>
</organism>
<evidence type="ECO:0000256" key="7">
    <source>
        <dbReference type="SAM" id="Phobius"/>
    </source>
</evidence>
<feature type="transmembrane region" description="Helical" evidence="7">
    <location>
        <begin position="262"/>
        <end position="281"/>
    </location>
</feature>
<protein>
    <submittedName>
        <fullName evidence="9">Rhomboid family intramembrane serine protease</fullName>
    </submittedName>
</protein>
<feature type="transmembrane region" description="Helical" evidence="7">
    <location>
        <begin position="158"/>
        <end position="179"/>
    </location>
</feature>
<dbReference type="PANTHER" id="PTHR43731:SF14">
    <property type="entry name" value="PRESENILIN-ASSOCIATED RHOMBOID-LIKE PROTEIN, MITOCHONDRIAL"/>
    <property type="match status" value="1"/>
</dbReference>
<dbReference type="GO" id="GO:0016020">
    <property type="term" value="C:membrane"/>
    <property type="evidence" value="ECO:0007669"/>
    <property type="project" value="UniProtKB-SubCell"/>
</dbReference>
<dbReference type="Pfam" id="PF01694">
    <property type="entry name" value="Rhomboid"/>
    <property type="match status" value="1"/>
</dbReference>
<feature type="transmembrane region" description="Helical" evidence="7">
    <location>
        <begin position="199"/>
        <end position="226"/>
    </location>
</feature>
<dbReference type="InterPro" id="IPR050925">
    <property type="entry name" value="Rhomboid_protease_S54"/>
</dbReference>
<accession>A0A401LD53</accession>
<comment type="caution">
    <text evidence="9">The sequence shown here is derived from an EMBL/GenBank/DDBJ whole genome shotgun (WGS) entry which is preliminary data.</text>
</comment>
<dbReference type="PANTHER" id="PTHR43731">
    <property type="entry name" value="RHOMBOID PROTEASE"/>
    <property type="match status" value="1"/>
</dbReference>
<evidence type="ECO:0000313" key="9">
    <source>
        <dbReference type="EMBL" id="GCB29315.1"/>
    </source>
</evidence>
<evidence type="ECO:0000256" key="1">
    <source>
        <dbReference type="ARBA" id="ARBA00004141"/>
    </source>
</evidence>
<keyword evidence="10" id="KW-1185">Reference proteome</keyword>
<feature type="domain" description="Peptidase S54 rhomboid" evidence="8">
    <location>
        <begin position="197"/>
        <end position="334"/>
    </location>
</feature>